<dbReference type="InterPro" id="IPR038352">
    <property type="entry name" value="Imelysin_sf"/>
</dbReference>
<feature type="signal peptide" evidence="4">
    <location>
        <begin position="1"/>
        <end position="21"/>
    </location>
</feature>
<proteinExistence type="predicted"/>
<organism evidence="6 7">
    <name type="scientific">Fuscibacter oryzae</name>
    <dbReference type="NCBI Taxonomy" id="2803939"/>
    <lineage>
        <taxon>Bacteria</taxon>
        <taxon>Pseudomonadati</taxon>
        <taxon>Pseudomonadota</taxon>
        <taxon>Alphaproteobacteria</taxon>
        <taxon>Rhodobacterales</taxon>
        <taxon>Paracoccaceae</taxon>
        <taxon>Fuscibacter</taxon>
    </lineage>
</organism>
<reference evidence="6" key="1">
    <citation type="submission" date="2021-01" db="EMBL/GenBank/DDBJ databases">
        <title>Genome seq and assembly of Tabrizicola sp. KVB23.</title>
        <authorList>
            <person name="Chhetri G."/>
        </authorList>
    </citation>
    <scope>NUCLEOTIDE SEQUENCE</scope>
    <source>
        <strain evidence="6">KVB23</strain>
    </source>
</reference>
<feature type="domain" description="Imelysin-like" evidence="5">
    <location>
        <begin position="32"/>
        <end position="303"/>
    </location>
</feature>
<name>A0A8J7SVU7_9RHOB</name>
<gene>
    <name evidence="6" type="ORF">JI744_17475</name>
</gene>
<evidence type="ECO:0000256" key="2">
    <source>
        <dbReference type="ARBA" id="ARBA00022729"/>
    </source>
</evidence>
<comment type="caution">
    <text evidence="6">The sequence shown here is derived from an EMBL/GenBank/DDBJ whole genome shotgun (WGS) entry which is preliminary data.</text>
</comment>
<comment type="subcellular location">
    <subcellularLocation>
        <location evidence="1">Cell envelope</location>
    </subcellularLocation>
</comment>
<dbReference type="CDD" id="cd14659">
    <property type="entry name" value="Imelysin-like_IPPA"/>
    <property type="match status" value="1"/>
</dbReference>
<dbReference type="Proteomes" id="UP000619033">
    <property type="component" value="Unassembled WGS sequence"/>
</dbReference>
<evidence type="ECO:0000313" key="6">
    <source>
        <dbReference type="EMBL" id="MBL4929897.1"/>
    </source>
</evidence>
<dbReference type="Pfam" id="PF09375">
    <property type="entry name" value="Peptidase_M75"/>
    <property type="match status" value="1"/>
</dbReference>
<dbReference type="EMBL" id="JAESVP010000011">
    <property type="protein sequence ID" value="MBL4929897.1"/>
    <property type="molecule type" value="Genomic_DNA"/>
</dbReference>
<evidence type="ECO:0000313" key="7">
    <source>
        <dbReference type="Proteomes" id="UP000619033"/>
    </source>
</evidence>
<dbReference type="Gene3D" id="1.20.1420.20">
    <property type="entry name" value="M75 peptidase, HXXE motif"/>
    <property type="match status" value="1"/>
</dbReference>
<feature type="chain" id="PRO_5035314118" evidence="4">
    <location>
        <begin position="22"/>
        <end position="325"/>
    </location>
</feature>
<sequence length="325" mass="33686">MMVRITALVLGFGLMAAPALADLKQAVEGQLTPGYAAFAKASADLAAAADKDCSPEAVKPAWNAAYDAWLAVSFFHLGPVEDDGRALAIHFWPDPKGLGAKAQRALLSGDAAALEPAAFADQSVAARGLMGLERLLYPDTPFEGDACPLIRATASDLARMASGVNADWPAYAATLLTAGEPGNTAFLSPQEALQALFTQGATGLEAIVDQQLGRPLGSFDKPHPERAESGAAGRSQRNVALMLQALRGFAAALDDKSVLTLAGLDRAVGLAEKLDDPAFAAVGDPQGHLRVEIVQQAVKAARDTMIAEMAPALGVDLGFNSQDGD</sequence>
<evidence type="ECO:0000259" key="5">
    <source>
        <dbReference type="Pfam" id="PF09375"/>
    </source>
</evidence>
<dbReference type="InterPro" id="IPR018976">
    <property type="entry name" value="Imelysin-like"/>
</dbReference>
<keyword evidence="7" id="KW-1185">Reference proteome</keyword>
<keyword evidence="2 4" id="KW-0732">Signal</keyword>
<dbReference type="InterPro" id="IPR034984">
    <property type="entry name" value="Imelysin-like_IPPA"/>
</dbReference>
<evidence type="ECO:0000256" key="3">
    <source>
        <dbReference type="SAM" id="MobiDB-lite"/>
    </source>
</evidence>
<dbReference type="AlphaFoldDB" id="A0A8J7SVU7"/>
<evidence type="ECO:0000256" key="4">
    <source>
        <dbReference type="SAM" id="SignalP"/>
    </source>
</evidence>
<accession>A0A8J7SVU7</accession>
<evidence type="ECO:0000256" key="1">
    <source>
        <dbReference type="ARBA" id="ARBA00004196"/>
    </source>
</evidence>
<feature type="region of interest" description="Disordered" evidence="3">
    <location>
        <begin position="215"/>
        <end position="234"/>
    </location>
</feature>
<protein>
    <submittedName>
        <fullName evidence="6">Imelysin family protein</fullName>
    </submittedName>
</protein>
<dbReference type="GO" id="GO:0030313">
    <property type="term" value="C:cell envelope"/>
    <property type="evidence" value="ECO:0007669"/>
    <property type="project" value="UniProtKB-SubCell"/>
</dbReference>